<keyword evidence="7 11" id="KW-1133">Transmembrane helix</keyword>
<feature type="transmembrane region" description="Helical" evidence="11">
    <location>
        <begin position="71"/>
        <end position="96"/>
    </location>
</feature>
<keyword evidence="6 10" id="KW-1278">Translocase</keyword>
<dbReference type="EMBL" id="SOAW01000001">
    <property type="protein sequence ID" value="TDT32745.1"/>
    <property type="molecule type" value="Genomic_DNA"/>
</dbReference>
<dbReference type="RefSeq" id="WP_133753346.1">
    <property type="nucleotide sequence ID" value="NZ_SOAW01000001.1"/>
</dbReference>
<evidence type="ECO:0000313" key="12">
    <source>
        <dbReference type="EMBL" id="TDT32745.1"/>
    </source>
</evidence>
<protein>
    <recommendedName>
        <fullName evidence="10">Cytochrome c oxidase polypeptide 4</fullName>
        <ecNumber evidence="10">7.1.1.9</ecNumber>
    </recommendedName>
    <alternativeName>
        <fullName evidence="10">Cytochrome aa3 subunit 4</fullName>
    </alternativeName>
    <alternativeName>
        <fullName evidence="10">Cytochrome c oxidase polypeptide IV</fullName>
    </alternativeName>
</protein>
<dbReference type="AlphaFoldDB" id="A0A4R7J6C5"/>
<dbReference type="Gene3D" id="1.10.287.70">
    <property type="match status" value="1"/>
</dbReference>
<evidence type="ECO:0000256" key="6">
    <source>
        <dbReference type="ARBA" id="ARBA00022967"/>
    </source>
</evidence>
<dbReference type="PIRSF" id="PIRSF017385">
    <property type="entry name" value="CtaF"/>
    <property type="match status" value="1"/>
</dbReference>
<keyword evidence="4 10" id="KW-1003">Cell membrane</keyword>
<evidence type="ECO:0000256" key="3">
    <source>
        <dbReference type="ARBA" id="ARBA00006870"/>
    </source>
</evidence>
<keyword evidence="8 10" id="KW-0472">Membrane</keyword>
<accession>A0A4R7J6C5</accession>
<evidence type="ECO:0000313" key="13">
    <source>
        <dbReference type="Proteomes" id="UP000295371"/>
    </source>
</evidence>
<proteinExistence type="inferred from homology"/>
<dbReference type="InterPro" id="IPR021050">
    <property type="entry name" value="Cyt_c_oxidase_su4_actinobac"/>
</dbReference>
<comment type="subunit">
    <text evidence="10">Associates with subunits I, II and III to form cytochrome c oxidase.</text>
</comment>
<keyword evidence="5 11" id="KW-0812">Transmembrane</keyword>
<feature type="transmembrane region" description="Helical" evidence="11">
    <location>
        <begin position="32"/>
        <end position="51"/>
    </location>
</feature>
<evidence type="ECO:0000256" key="8">
    <source>
        <dbReference type="ARBA" id="ARBA00023136"/>
    </source>
</evidence>
<evidence type="ECO:0000256" key="7">
    <source>
        <dbReference type="ARBA" id="ARBA00022989"/>
    </source>
</evidence>
<evidence type="ECO:0000256" key="2">
    <source>
        <dbReference type="ARBA" id="ARBA00004651"/>
    </source>
</evidence>
<comment type="similarity">
    <text evidence="3 10">Belongs to the cytochrome c oxidase bacterial subunit CtaF family.</text>
</comment>
<feature type="transmembrane region" description="Helical" evidence="11">
    <location>
        <begin position="103"/>
        <end position="125"/>
    </location>
</feature>
<comment type="catalytic activity">
    <reaction evidence="9 10">
        <text>4 Fe(II)-[cytochrome c] + O2 + 8 H(+)(in) = 4 Fe(III)-[cytochrome c] + 2 H2O + 4 H(+)(out)</text>
        <dbReference type="Rhea" id="RHEA:11436"/>
        <dbReference type="Rhea" id="RHEA-COMP:10350"/>
        <dbReference type="Rhea" id="RHEA-COMP:14399"/>
        <dbReference type="ChEBI" id="CHEBI:15377"/>
        <dbReference type="ChEBI" id="CHEBI:15378"/>
        <dbReference type="ChEBI" id="CHEBI:15379"/>
        <dbReference type="ChEBI" id="CHEBI:29033"/>
        <dbReference type="ChEBI" id="CHEBI:29034"/>
        <dbReference type="EC" id="7.1.1.9"/>
    </reaction>
</comment>
<sequence>MKSSAWSFGGVAIFIFVATIVYWFLSHEIVGTVALIMALLMCVMIWGYLLITLKSIGTPLEDDVDATIEDGAGVIGFFPPSSIWPFWCSLAAGVFVLGPVYGWWLSILGAAVGLWALFGWIYQYYVGDYKH</sequence>
<dbReference type="Pfam" id="PF12270">
    <property type="entry name" value="Cyt_c_ox_IV"/>
    <property type="match status" value="1"/>
</dbReference>
<evidence type="ECO:0000256" key="1">
    <source>
        <dbReference type="ARBA" id="ARBA00002536"/>
    </source>
</evidence>
<keyword evidence="13" id="KW-1185">Reference proteome</keyword>
<name>A0A4R7J6C5_9ACTN</name>
<dbReference type="GO" id="GO:0004129">
    <property type="term" value="F:cytochrome-c oxidase activity"/>
    <property type="evidence" value="ECO:0007669"/>
    <property type="project" value="UniProtKB-EC"/>
</dbReference>
<comment type="subcellular location">
    <subcellularLocation>
        <location evidence="2">Cell membrane</location>
        <topology evidence="2">Multi-pass membrane protein</topology>
    </subcellularLocation>
</comment>
<dbReference type="GO" id="GO:0005886">
    <property type="term" value="C:plasma membrane"/>
    <property type="evidence" value="ECO:0007669"/>
    <property type="project" value="UniProtKB-SubCell"/>
</dbReference>
<comment type="caution">
    <text evidence="12">The sequence shown here is derived from an EMBL/GenBank/DDBJ whole genome shotgun (WGS) entry which is preliminary data.</text>
</comment>
<evidence type="ECO:0000256" key="4">
    <source>
        <dbReference type="ARBA" id="ARBA00022475"/>
    </source>
</evidence>
<evidence type="ECO:0000256" key="5">
    <source>
        <dbReference type="ARBA" id="ARBA00022692"/>
    </source>
</evidence>
<evidence type="ECO:0000256" key="9">
    <source>
        <dbReference type="ARBA" id="ARBA00047816"/>
    </source>
</evidence>
<feature type="transmembrane region" description="Helical" evidence="11">
    <location>
        <begin position="6"/>
        <end position="25"/>
    </location>
</feature>
<evidence type="ECO:0000256" key="11">
    <source>
        <dbReference type="SAM" id="Phobius"/>
    </source>
</evidence>
<evidence type="ECO:0000256" key="10">
    <source>
        <dbReference type="PIRNR" id="PIRNR017385"/>
    </source>
</evidence>
<dbReference type="OrthoDB" id="5244617at2"/>
<reference evidence="12 13" key="1">
    <citation type="submission" date="2019-03" db="EMBL/GenBank/DDBJ databases">
        <title>Genomic Encyclopedia of Archaeal and Bacterial Type Strains, Phase II (KMG-II): from individual species to whole genera.</title>
        <authorList>
            <person name="Goeker M."/>
        </authorList>
    </citation>
    <scope>NUCLEOTIDE SEQUENCE [LARGE SCALE GENOMIC DNA]</scope>
    <source>
        <strain evidence="12 13">DSM 24323</strain>
    </source>
</reference>
<organism evidence="12 13">
    <name type="scientific">Naumannella halotolerans</name>
    <dbReference type="NCBI Taxonomy" id="993414"/>
    <lineage>
        <taxon>Bacteria</taxon>
        <taxon>Bacillati</taxon>
        <taxon>Actinomycetota</taxon>
        <taxon>Actinomycetes</taxon>
        <taxon>Propionibacteriales</taxon>
        <taxon>Propionibacteriaceae</taxon>
        <taxon>Naumannella</taxon>
    </lineage>
</organism>
<dbReference type="EC" id="7.1.1.9" evidence="10"/>
<dbReference type="Proteomes" id="UP000295371">
    <property type="component" value="Unassembled WGS sequence"/>
</dbReference>
<dbReference type="GO" id="GO:0022900">
    <property type="term" value="P:electron transport chain"/>
    <property type="evidence" value="ECO:0007669"/>
    <property type="project" value="InterPro"/>
</dbReference>
<comment type="function">
    <text evidence="1 10">Part of cytochrome c oxidase, its function is unknown.</text>
</comment>
<gene>
    <name evidence="12" type="ORF">CLV29_0332</name>
</gene>